<dbReference type="GO" id="GO:0005886">
    <property type="term" value="C:plasma membrane"/>
    <property type="evidence" value="ECO:0007669"/>
    <property type="project" value="UniProtKB-SubCell"/>
</dbReference>
<evidence type="ECO:0000256" key="6">
    <source>
        <dbReference type="ARBA" id="ARBA00023040"/>
    </source>
</evidence>
<evidence type="ECO:0000313" key="13">
    <source>
        <dbReference type="Proteomes" id="UP001152798"/>
    </source>
</evidence>
<comment type="similarity">
    <text evidence="2">Belongs to the G-protein coupled receptor 1 family.</text>
</comment>
<evidence type="ECO:0000313" key="12">
    <source>
        <dbReference type="EMBL" id="CAH1398146.1"/>
    </source>
</evidence>
<dbReference type="InterPro" id="IPR050569">
    <property type="entry name" value="TAAR"/>
</dbReference>
<feature type="transmembrane region" description="Helical" evidence="10">
    <location>
        <begin position="166"/>
        <end position="184"/>
    </location>
</feature>
<comment type="subcellular location">
    <subcellularLocation>
        <location evidence="1">Cell membrane</location>
        <topology evidence="1">Multi-pass membrane protein</topology>
    </subcellularLocation>
</comment>
<keyword evidence="6" id="KW-0297">G-protein coupled receptor</keyword>
<dbReference type="Proteomes" id="UP001152798">
    <property type="component" value="Chromosome 4"/>
</dbReference>
<keyword evidence="5 10" id="KW-1133">Transmembrane helix</keyword>
<evidence type="ECO:0000256" key="3">
    <source>
        <dbReference type="ARBA" id="ARBA00022475"/>
    </source>
</evidence>
<feature type="transmembrane region" description="Helical" evidence="10">
    <location>
        <begin position="204"/>
        <end position="227"/>
    </location>
</feature>
<organism evidence="12 13">
    <name type="scientific">Nezara viridula</name>
    <name type="common">Southern green stink bug</name>
    <name type="synonym">Cimex viridulus</name>
    <dbReference type="NCBI Taxonomy" id="85310"/>
    <lineage>
        <taxon>Eukaryota</taxon>
        <taxon>Metazoa</taxon>
        <taxon>Ecdysozoa</taxon>
        <taxon>Arthropoda</taxon>
        <taxon>Hexapoda</taxon>
        <taxon>Insecta</taxon>
        <taxon>Pterygota</taxon>
        <taxon>Neoptera</taxon>
        <taxon>Paraneoptera</taxon>
        <taxon>Hemiptera</taxon>
        <taxon>Heteroptera</taxon>
        <taxon>Panheteroptera</taxon>
        <taxon>Pentatomomorpha</taxon>
        <taxon>Pentatomoidea</taxon>
        <taxon>Pentatomidae</taxon>
        <taxon>Pentatominae</taxon>
        <taxon>Nezara</taxon>
    </lineage>
</organism>
<feature type="transmembrane region" description="Helical" evidence="10">
    <location>
        <begin position="90"/>
        <end position="114"/>
    </location>
</feature>
<dbReference type="InterPro" id="IPR000276">
    <property type="entry name" value="GPCR_Rhodpsn"/>
</dbReference>
<keyword evidence="8" id="KW-0675">Receptor</keyword>
<dbReference type="EMBL" id="OV725080">
    <property type="protein sequence ID" value="CAH1398146.1"/>
    <property type="molecule type" value="Genomic_DNA"/>
</dbReference>
<evidence type="ECO:0000256" key="5">
    <source>
        <dbReference type="ARBA" id="ARBA00022989"/>
    </source>
</evidence>
<keyword evidence="3" id="KW-1003">Cell membrane</keyword>
<evidence type="ECO:0000259" key="11">
    <source>
        <dbReference type="PROSITE" id="PS50262"/>
    </source>
</evidence>
<evidence type="ECO:0000256" key="8">
    <source>
        <dbReference type="ARBA" id="ARBA00023170"/>
    </source>
</evidence>
<feature type="domain" description="G-protein coupled receptors family 1 profile" evidence="11">
    <location>
        <begin position="133"/>
        <end position="305"/>
    </location>
</feature>
<dbReference type="Pfam" id="PF00001">
    <property type="entry name" value="7tm_1"/>
    <property type="match status" value="1"/>
</dbReference>
<dbReference type="InterPro" id="IPR017452">
    <property type="entry name" value="GPCR_Rhodpsn_7TM"/>
</dbReference>
<dbReference type="SUPFAM" id="SSF81321">
    <property type="entry name" value="Family A G protein-coupled receptor-like"/>
    <property type="match status" value="1"/>
</dbReference>
<keyword evidence="4 10" id="KW-0812">Transmembrane</keyword>
<dbReference type="PANTHER" id="PTHR24249:SF414">
    <property type="entry name" value="LP14436P"/>
    <property type="match status" value="1"/>
</dbReference>
<sequence length="347" mass="39007">MEEPNELGPAVFANTFCKLLLHTSGVGSANCRGHTAFHRPFRSSEKLVEVFQYTRITDQYQRGGGRGSGRRMCNKNDTYCLSGHHTIEQWAWIAVDSVLFVMILCGNLFTVYILRSSRLISNRFVLSLACTDMLVGLTLPYHMAFTIFPQLSVTKATCILKVVRRVLFVAGVFALGMSTIPIYWNTWEEATVCELGQVLPRYYMIAILFPAFLVIWAIMIAIYARIWHEAVMQAEKLRKTNVSQQCRPSFQVVFLVMGCFTICWMPFLIVTCAQAVGYRDRISSTVYKVLLCLALSSSAFNPIIYAWKNAEFKEAVQAVLRCKVKQNTTNVVTASGAKGSAHPQTSV</sequence>
<evidence type="ECO:0000256" key="9">
    <source>
        <dbReference type="ARBA" id="ARBA00023224"/>
    </source>
</evidence>
<dbReference type="CDD" id="cd00637">
    <property type="entry name" value="7tm_classA_rhodopsin-like"/>
    <property type="match status" value="1"/>
</dbReference>
<gene>
    <name evidence="12" type="ORF">NEZAVI_LOCUS7858</name>
</gene>
<evidence type="ECO:0000256" key="1">
    <source>
        <dbReference type="ARBA" id="ARBA00004651"/>
    </source>
</evidence>
<accession>A0A9P0H9Z3</accession>
<keyword evidence="13" id="KW-1185">Reference proteome</keyword>
<dbReference type="PROSITE" id="PS50262">
    <property type="entry name" value="G_PROTEIN_RECEP_F1_2"/>
    <property type="match status" value="1"/>
</dbReference>
<dbReference type="GO" id="GO:0004930">
    <property type="term" value="F:G protein-coupled receptor activity"/>
    <property type="evidence" value="ECO:0007669"/>
    <property type="project" value="UniProtKB-KW"/>
</dbReference>
<reference evidence="12" key="1">
    <citation type="submission" date="2022-01" db="EMBL/GenBank/DDBJ databases">
        <authorList>
            <person name="King R."/>
        </authorList>
    </citation>
    <scope>NUCLEOTIDE SEQUENCE</scope>
</reference>
<name>A0A9P0H9Z3_NEZVI</name>
<evidence type="ECO:0000256" key="4">
    <source>
        <dbReference type="ARBA" id="ARBA00022692"/>
    </source>
</evidence>
<dbReference type="Gene3D" id="1.20.1070.10">
    <property type="entry name" value="Rhodopsin 7-helix transmembrane proteins"/>
    <property type="match status" value="2"/>
</dbReference>
<keyword evidence="9" id="KW-0807">Transducer</keyword>
<protein>
    <recommendedName>
        <fullName evidence="11">G-protein coupled receptors family 1 profile domain-containing protein</fullName>
    </recommendedName>
</protein>
<dbReference type="PANTHER" id="PTHR24249">
    <property type="entry name" value="HISTAMINE RECEPTOR-RELATED G-PROTEIN COUPLED RECEPTOR"/>
    <property type="match status" value="1"/>
</dbReference>
<feature type="transmembrane region" description="Helical" evidence="10">
    <location>
        <begin position="248"/>
        <end position="267"/>
    </location>
</feature>
<proteinExistence type="inferred from homology"/>
<dbReference type="PRINTS" id="PR00237">
    <property type="entry name" value="GPCRRHODOPSN"/>
</dbReference>
<dbReference type="AlphaFoldDB" id="A0A9P0H9Z3"/>
<keyword evidence="7 10" id="KW-0472">Membrane</keyword>
<feature type="transmembrane region" description="Helical" evidence="10">
    <location>
        <begin position="287"/>
        <end position="307"/>
    </location>
</feature>
<evidence type="ECO:0000256" key="10">
    <source>
        <dbReference type="SAM" id="Phobius"/>
    </source>
</evidence>
<dbReference type="OrthoDB" id="10042731at2759"/>
<evidence type="ECO:0000256" key="7">
    <source>
        <dbReference type="ARBA" id="ARBA00023136"/>
    </source>
</evidence>
<evidence type="ECO:0000256" key="2">
    <source>
        <dbReference type="ARBA" id="ARBA00010663"/>
    </source>
</evidence>